<gene>
    <name evidence="1" type="ORF">O6H91_17G054300</name>
</gene>
<sequence>MPLWLAATIAEDAATEEVPSMVVVIIAFCAILMILGLCARDSSISIETNKVTNRESDGDESPSSGSANCKSQKTAASRLQSSGSKLLSLIKSRSTHNDRKLSNSCDQLRELEEAYSNQGQEEACWSGPLWRRTILMGEKCEPPEFSGLILYDNNGNRIPEFPAKLSKAASNPEMMQVTVVNSFPSSS</sequence>
<dbReference type="EMBL" id="CM055108">
    <property type="protein sequence ID" value="KAJ7525516.1"/>
    <property type="molecule type" value="Genomic_DNA"/>
</dbReference>
<accession>A0ACC2B6X2</accession>
<dbReference type="Proteomes" id="UP001162992">
    <property type="component" value="Chromosome 17"/>
</dbReference>
<keyword evidence="2" id="KW-1185">Reference proteome</keyword>
<organism evidence="1 2">
    <name type="scientific">Diphasiastrum complanatum</name>
    <name type="common">Issler's clubmoss</name>
    <name type="synonym">Lycopodium complanatum</name>
    <dbReference type="NCBI Taxonomy" id="34168"/>
    <lineage>
        <taxon>Eukaryota</taxon>
        <taxon>Viridiplantae</taxon>
        <taxon>Streptophyta</taxon>
        <taxon>Embryophyta</taxon>
        <taxon>Tracheophyta</taxon>
        <taxon>Lycopodiopsida</taxon>
        <taxon>Lycopodiales</taxon>
        <taxon>Lycopodiaceae</taxon>
        <taxon>Lycopodioideae</taxon>
        <taxon>Diphasiastrum</taxon>
    </lineage>
</organism>
<evidence type="ECO:0000313" key="2">
    <source>
        <dbReference type="Proteomes" id="UP001162992"/>
    </source>
</evidence>
<evidence type="ECO:0000313" key="1">
    <source>
        <dbReference type="EMBL" id="KAJ7525516.1"/>
    </source>
</evidence>
<protein>
    <submittedName>
        <fullName evidence="1">Uncharacterized protein</fullName>
    </submittedName>
</protein>
<proteinExistence type="predicted"/>
<reference evidence="2" key="1">
    <citation type="journal article" date="2024" name="Proc. Natl. Acad. Sci. U.S.A.">
        <title>Extraordinary preservation of gene collinearity over three hundred million years revealed in homosporous lycophytes.</title>
        <authorList>
            <person name="Li C."/>
            <person name="Wickell D."/>
            <person name="Kuo L.Y."/>
            <person name="Chen X."/>
            <person name="Nie B."/>
            <person name="Liao X."/>
            <person name="Peng D."/>
            <person name="Ji J."/>
            <person name="Jenkins J."/>
            <person name="Williams M."/>
            <person name="Shu S."/>
            <person name="Plott C."/>
            <person name="Barry K."/>
            <person name="Rajasekar S."/>
            <person name="Grimwood J."/>
            <person name="Han X."/>
            <person name="Sun S."/>
            <person name="Hou Z."/>
            <person name="He W."/>
            <person name="Dai G."/>
            <person name="Sun C."/>
            <person name="Schmutz J."/>
            <person name="Leebens-Mack J.H."/>
            <person name="Li F.W."/>
            <person name="Wang L."/>
        </authorList>
    </citation>
    <scope>NUCLEOTIDE SEQUENCE [LARGE SCALE GENOMIC DNA]</scope>
    <source>
        <strain evidence="2">cv. PW_Plant_1</strain>
    </source>
</reference>
<comment type="caution">
    <text evidence="1">The sequence shown here is derived from an EMBL/GenBank/DDBJ whole genome shotgun (WGS) entry which is preliminary data.</text>
</comment>
<name>A0ACC2B6X2_DIPCM</name>